<dbReference type="Pfam" id="PF00005">
    <property type="entry name" value="ABC_tran"/>
    <property type="match status" value="1"/>
</dbReference>
<comment type="caution">
    <text evidence="8">The sequence shown here is derived from an EMBL/GenBank/DDBJ whole genome shotgun (WGS) entry which is preliminary data.</text>
</comment>
<evidence type="ECO:0000256" key="5">
    <source>
        <dbReference type="ARBA" id="ARBA00022967"/>
    </source>
</evidence>
<accession>A0ABT9G278</accession>
<dbReference type="PROSITE" id="PS00211">
    <property type="entry name" value="ABC_TRANSPORTER_1"/>
    <property type="match status" value="1"/>
</dbReference>
<proteinExistence type="predicted"/>
<name>A0ABT9G278_LEPDI</name>
<organism evidence="8 9">
    <name type="scientific">Leptothrix discophora</name>
    <dbReference type="NCBI Taxonomy" id="89"/>
    <lineage>
        <taxon>Bacteria</taxon>
        <taxon>Pseudomonadati</taxon>
        <taxon>Pseudomonadota</taxon>
        <taxon>Betaproteobacteria</taxon>
        <taxon>Burkholderiales</taxon>
        <taxon>Sphaerotilaceae</taxon>
        <taxon>Leptothrix</taxon>
    </lineage>
</organism>
<dbReference type="InterPro" id="IPR003439">
    <property type="entry name" value="ABC_transporter-like_ATP-bd"/>
</dbReference>
<keyword evidence="3" id="KW-0547">Nucleotide-binding</keyword>
<keyword evidence="9" id="KW-1185">Reference proteome</keyword>
<dbReference type="SMART" id="SM00382">
    <property type="entry name" value="AAA"/>
    <property type="match status" value="1"/>
</dbReference>
<dbReference type="InterPro" id="IPR027417">
    <property type="entry name" value="P-loop_NTPase"/>
</dbReference>
<sequence length="266" mass="28323">MTKVLRCIDLALAPEGVAEPVLEHVGLEIGTGWTAIVGPNGAGKSTLLRGLAGLLSPRAGRIELDGRDIHRLAARERSRHIAWLAQQAEAGGELTVRDIVMLGRLPHQGLFGATRVQDQAVVAQAMQDTECADWADRRLSDLSGGERQRALLARALAVQAPVLLLDEPTTHLDAPHQVALVRLMRRLGRSQTVVSVLHDLGLALAADRLVVLEKATAGPGGGHIRAVGAPDDPAVHAALRDVFGGAIRIERLGDEWLALPDLGLTR</sequence>
<keyword evidence="2" id="KW-1003">Cell membrane</keyword>
<dbReference type="GO" id="GO:0005524">
    <property type="term" value="F:ATP binding"/>
    <property type="evidence" value="ECO:0007669"/>
    <property type="project" value="UniProtKB-KW"/>
</dbReference>
<evidence type="ECO:0000256" key="4">
    <source>
        <dbReference type="ARBA" id="ARBA00022840"/>
    </source>
</evidence>
<dbReference type="EMBL" id="JAUZEE010000003">
    <property type="protein sequence ID" value="MDP4300595.1"/>
    <property type="molecule type" value="Genomic_DNA"/>
</dbReference>
<dbReference type="Gene3D" id="3.40.50.300">
    <property type="entry name" value="P-loop containing nucleotide triphosphate hydrolases"/>
    <property type="match status" value="1"/>
</dbReference>
<keyword evidence="4 8" id="KW-0067">ATP-binding</keyword>
<reference evidence="8 9" key="1">
    <citation type="submission" date="2023-08" db="EMBL/GenBank/DDBJ databases">
        <authorList>
            <person name="Roldan D.M."/>
            <person name="Menes R.J."/>
        </authorList>
    </citation>
    <scope>NUCLEOTIDE SEQUENCE [LARGE SCALE GENOMIC DNA]</scope>
    <source>
        <strain evidence="8 9">CCM 2812</strain>
    </source>
</reference>
<comment type="function">
    <text evidence="6">Part of the ABC transporter complex HmuTUV involved in hemin import. Responsible for energy coupling to the transport system.</text>
</comment>
<dbReference type="Proteomes" id="UP001235760">
    <property type="component" value="Unassembled WGS sequence"/>
</dbReference>
<gene>
    <name evidence="8" type="ORF">Q8X39_08100</name>
</gene>
<dbReference type="PANTHER" id="PTHR42794">
    <property type="entry name" value="HEMIN IMPORT ATP-BINDING PROTEIN HMUV"/>
    <property type="match status" value="1"/>
</dbReference>
<dbReference type="PANTHER" id="PTHR42794:SF1">
    <property type="entry name" value="HEMIN IMPORT ATP-BINDING PROTEIN HMUV"/>
    <property type="match status" value="1"/>
</dbReference>
<evidence type="ECO:0000256" key="6">
    <source>
        <dbReference type="ARBA" id="ARBA00037066"/>
    </source>
</evidence>
<evidence type="ECO:0000259" key="7">
    <source>
        <dbReference type="PROSITE" id="PS50893"/>
    </source>
</evidence>
<dbReference type="PROSITE" id="PS50893">
    <property type="entry name" value="ABC_TRANSPORTER_2"/>
    <property type="match status" value="1"/>
</dbReference>
<evidence type="ECO:0000256" key="3">
    <source>
        <dbReference type="ARBA" id="ARBA00022741"/>
    </source>
</evidence>
<protein>
    <submittedName>
        <fullName evidence="8">ABC transporter ATP-binding protein</fullName>
    </submittedName>
</protein>
<dbReference type="InterPro" id="IPR017871">
    <property type="entry name" value="ABC_transporter-like_CS"/>
</dbReference>
<dbReference type="InterPro" id="IPR003593">
    <property type="entry name" value="AAA+_ATPase"/>
</dbReference>
<dbReference type="RefSeq" id="WP_305749141.1">
    <property type="nucleotide sequence ID" value="NZ_JAUZEE010000003.1"/>
</dbReference>
<keyword evidence="5" id="KW-1278">Translocase</keyword>
<evidence type="ECO:0000313" key="8">
    <source>
        <dbReference type="EMBL" id="MDP4300595.1"/>
    </source>
</evidence>
<evidence type="ECO:0000313" key="9">
    <source>
        <dbReference type="Proteomes" id="UP001235760"/>
    </source>
</evidence>
<evidence type="ECO:0000256" key="2">
    <source>
        <dbReference type="ARBA" id="ARBA00022475"/>
    </source>
</evidence>
<keyword evidence="2" id="KW-0472">Membrane</keyword>
<keyword evidence="1" id="KW-0813">Transport</keyword>
<feature type="domain" description="ABC transporter" evidence="7">
    <location>
        <begin position="5"/>
        <end position="239"/>
    </location>
</feature>
<evidence type="ECO:0000256" key="1">
    <source>
        <dbReference type="ARBA" id="ARBA00022448"/>
    </source>
</evidence>
<dbReference type="SUPFAM" id="SSF52540">
    <property type="entry name" value="P-loop containing nucleoside triphosphate hydrolases"/>
    <property type="match status" value="1"/>
</dbReference>